<keyword evidence="3" id="KW-0808">Transferase</keyword>
<dbReference type="RefSeq" id="WP_102754823.1">
    <property type="nucleotide sequence ID" value="NZ_CP025791.1"/>
</dbReference>
<dbReference type="CDD" id="cd03811">
    <property type="entry name" value="GT4_GT28_WabH-like"/>
    <property type="match status" value="1"/>
</dbReference>
<dbReference type="OrthoDB" id="823685at2"/>
<name>A0A2K9PMA5_9FLAO</name>
<dbReference type="AlphaFoldDB" id="A0A2K9PMA5"/>
<organism evidence="3 4">
    <name type="scientific">Flavivirga eckloniae</name>
    <dbReference type="NCBI Taxonomy" id="1803846"/>
    <lineage>
        <taxon>Bacteria</taxon>
        <taxon>Pseudomonadati</taxon>
        <taxon>Bacteroidota</taxon>
        <taxon>Flavobacteriia</taxon>
        <taxon>Flavobacteriales</taxon>
        <taxon>Flavobacteriaceae</taxon>
        <taxon>Flavivirga</taxon>
    </lineage>
</organism>
<protein>
    <submittedName>
        <fullName evidence="3">Glycosyltransferase</fullName>
    </submittedName>
</protein>
<dbReference type="SUPFAM" id="SSF53756">
    <property type="entry name" value="UDP-Glycosyltransferase/glycogen phosphorylase"/>
    <property type="match status" value="1"/>
</dbReference>
<dbReference type="GO" id="GO:0016757">
    <property type="term" value="F:glycosyltransferase activity"/>
    <property type="evidence" value="ECO:0007669"/>
    <property type="project" value="InterPro"/>
</dbReference>
<dbReference type="InterPro" id="IPR028098">
    <property type="entry name" value="Glyco_trans_4-like_N"/>
</dbReference>
<evidence type="ECO:0000259" key="1">
    <source>
        <dbReference type="Pfam" id="PF00534"/>
    </source>
</evidence>
<accession>A0A2K9PMA5</accession>
<feature type="domain" description="Glycosyl transferase family 1" evidence="1">
    <location>
        <begin position="167"/>
        <end position="329"/>
    </location>
</feature>
<gene>
    <name evidence="3" type="ORF">C1H87_05325</name>
</gene>
<dbReference type="EMBL" id="CP025791">
    <property type="protein sequence ID" value="AUP78165.1"/>
    <property type="molecule type" value="Genomic_DNA"/>
</dbReference>
<dbReference type="Pfam" id="PF00534">
    <property type="entry name" value="Glycos_transf_1"/>
    <property type="match status" value="1"/>
</dbReference>
<keyword evidence="4" id="KW-1185">Reference proteome</keyword>
<dbReference type="Pfam" id="PF13439">
    <property type="entry name" value="Glyco_transf_4"/>
    <property type="match status" value="1"/>
</dbReference>
<evidence type="ECO:0000313" key="3">
    <source>
        <dbReference type="EMBL" id="AUP78165.1"/>
    </source>
</evidence>
<dbReference type="InterPro" id="IPR001296">
    <property type="entry name" value="Glyco_trans_1"/>
</dbReference>
<dbReference type="Gene3D" id="3.40.50.2000">
    <property type="entry name" value="Glycogen Phosphorylase B"/>
    <property type="match status" value="2"/>
</dbReference>
<evidence type="ECO:0000259" key="2">
    <source>
        <dbReference type="Pfam" id="PF13439"/>
    </source>
</evidence>
<dbReference type="PANTHER" id="PTHR12526">
    <property type="entry name" value="GLYCOSYLTRANSFERASE"/>
    <property type="match status" value="1"/>
</dbReference>
<feature type="domain" description="Glycosyltransferase subfamily 4-like N-terminal" evidence="2">
    <location>
        <begin position="12"/>
        <end position="133"/>
    </location>
</feature>
<sequence>MRVLQLIDSLQIGGAESIAVNYANLLTKEIEGVFLCTTREEGPLKKSLHEKVKYLFLKKKSSVDFTAIKTLNKFIKENKITIIHAHATSYFFATLLKFFNWKIKIVWHDHNGNRSSSNLYANSVLKFCSRFFYKAIVVNIDLKLWAENTLYVKDVYYLPNFSVLKEKEEERKTIMEGVEGKRIVCLANLRNPKNHILLLKAFSNISNAFKDWTLHLIGEDFNDEYSENLNKFIQENSLEKRVFLYGLKQDIKQILEQSDIGVLSSTSEGLPLAIIEYGLAKLAVIATDVGDCNKVIRDRKEGVLVASNDESAFSEALSNYINNKTLRVSSGEMLYKNIEDNFSAQNSINQLISIYTKE</sequence>
<evidence type="ECO:0000313" key="4">
    <source>
        <dbReference type="Proteomes" id="UP000235826"/>
    </source>
</evidence>
<proteinExistence type="predicted"/>
<dbReference type="KEGG" id="fek:C1H87_05325"/>
<dbReference type="Proteomes" id="UP000235826">
    <property type="component" value="Chromosome"/>
</dbReference>
<reference evidence="3 4" key="1">
    <citation type="submission" date="2018-01" db="EMBL/GenBank/DDBJ databases">
        <title>Complete genome sequence of Flavivirga eckloniae ECD14 isolated from seaweed Ecklonia cava.</title>
        <authorList>
            <person name="Lee J.H."/>
            <person name="Baik K.S."/>
            <person name="Seong C.N."/>
        </authorList>
    </citation>
    <scope>NUCLEOTIDE SEQUENCE [LARGE SCALE GENOMIC DNA]</scope>
    <source>
        <strain evidence="3 4">ECD14</strain>
    </source>
</reference>